<evidence type="ECO:0000313" key="2">
    <source>
        <dbReference type="EMBL" id="CAD9220916.1"/>
    </source>
</evidence>
<reference evidence="2" key="1">
    <citation type="submission" date="2021-01" db="EMBL/GenBank/DDBJ databases">
        <authorList>
            <person name="Corre E."/>
            <person name="Pelletier E."/>
            <person name="Niang G."/>
            <person name="Scheremetjew M."/>
            <person name="Finn R."/>
            <person name="Kale V."/>
            <person name="Holt S."/>
            <person name="Cochrane G."/>
            <person name="Meng A."/>
            <person name="Brown T."/>
            <person name="Cohen L."/>
        </authorList>
    </citation>
    <scope>NUCLEOTIDE SEQUENCE</scope>
    <source>
        <strain evidence="2">SAG 36.94</strain>
    </source>
</reference>
<gene>
    <name evidence="2" type="ORF">CCAE0312_LOCUS198</name>
</gene>
<dbReference type="EMBL" id="HBGH01000389">
    <property type="protein sequence ID" value="CAD9220916.1"/>
    <property type="molecule type" value="Transcribed_RNA"/>
</dbReference>
<feature type="region of interest" description="Disordered" evidence="1">
    <location>
        <begin position="66"/>
        <end position="126"/>
    </location>
</feature>
<protein>
    <submittedName>
        <fullName evidence="2">Uncharacterized protein</fullName>
    </submittedName>
</protein>
<accession>A0A7S1T5C0</accession>
<organism evidence="2">
    <name type="scientific">Compsopogon caeruleus</name>
    <dbReference type="NCBI Taxonomy" id="31354"/>
    <lineage>
        <taxon>Eukaryota</taxon>
        <taxon>Rhodophyta</taxon>
        <taxon>Compsopogonophyceae</taxon>
        <taxon>Compsopogonales</taxon>
        <taxon>Compsopogonaceae</taxon>
        <taxon>Compsopogon</taxon>
    </lineage>
</organism>
<evidence type="ECO:0000256" key="1">
    <source>
        <dbReference type="SAM" id="MobiDB-lite"/>
    </source>
</evidence>
<sequence length="256" mass="28274">MVGMGCFGFRERRKSGMGTSLVAAGGSSGPTVRVMKLEHPVRWRVEEEEDEDDKEEVVRVDANVNMMDGKNNGGEDAVRNGRTYGPRRGSVRDTVGMFEAGVTDEDNMGGYKRGEGESTEDDGAAGDRSLELPRAARFLAMSSKFELVESTKAMDSLPGDICNDRSPCRAPVFDHHRAAFEVPEKWANSSSVKGRSRSLAEASPRSVQEIDPPEPAHLKLSKSLKLAYQLEDLEWESTLEYKTMMRDSLHSLSLPK</sequence>
<name>A0A7S1T5C0_9RHOD</name>
<proteinExistence type="predicted"/>
<dbReference type="AlphaFoldDB" id="A0A7S1T5C0"/>
<feature type="region of interest" description="Disordered" evidence="1">
    <location>
        <begin position="191"/>
        <end position="213"/>
    </location>
</feature>